<dbReference type="RefSeq" id="WP_060593572.1">
    <property type="nucleotide sequence ID" value="NZ_CP031418.1"/>
</dbReference>
<reference evidence="2" key="1">
    <citation type="submission" date="2015-03" db="EMBL/GenBank/DDBJ databases">
        <authorList>
            <consortium name="Pathogen Informatics"/>
        </authorList>
    </citation>
    <scope>NUCLEOTIDE SEQUENCE [LARGE SCALE GENOMIC DNA]</scope>
    <source>
        <strain evidence="2">NCTC11134</strain>
        <plasmid evidence="2">2</plasmid>
    </source>
</reference>
<dbReference type="EMBL" id="LN868939">
    <property type="protein sequence ID" value="CRY79860.1"/>
    <property type="molecule type" value="Genomic_DNA"/>
</dbReference>
<gene>
    <name evidence="1" type="ORF">ERS450000_03513</name>
</gene>
<dbReference type="Proteomes" id="UP000057820">
    <property type="component" value="Plasmid 2"/>
</dbReference>
<protein>
    <submittedName>
        <fullName evidence="1">Uncharacterized protein</fullName>
    </submittedName>
</protein>
<accession>A0A0H5NVN3</accession>
<keyword evidence="1" id="KW-0614">Plasmid</keyword>
<evidence type="ECO:0000313" key="1">
    <source>
        <dbReference type="EMBL" id="CRY79860.1"/>
    </source>
</evidence>
<proteinExistence type="predicted"/>
<organism evidence="1 2">
    <name type="scientific">Nocardia farcinica</name>
    <dbReference type="NCBI Taxonomy" id="37329"/>
    <lineage>
        <taxon>Bacteria</taxon>
        <taxon>Bacillati</taxon>
        <taxon>Actinomycetota</taxon>
        <taxon>Actinomycetes</taxon>
        <taxon>Mycobacteriales</taxon>
        <taxon>Nocardiaceae</taxon>
        <taxon>Nocardia</taxon>
    </lineage>
</organism>
<evidence type="ECO:0000313" key="2">
    <source>
        <dbReference type="Proteomes" id="UP000057820"/>
    </source>
</evidence>
<sequence>MDKIEVRHLLEVLSGWGDDLAIGIDYGKVVVTDRLAMVTSGVKVVADRSKVVSDLIAAEWDHAAVLMMLNDKAAGA</sequence>
<geneLocation type="plasmid" evidence="1">
    <name>2</name>
</geneLocation>
<name>A0A0H5NVN3_NOCFR</name>
<dbReference type="KEGG" id="nfr:ERS450000_03513"/>
<dbReference type="AlphaFoldDB" id="A0A0H5NVN3"/>